<proteinExistence type="predicted"/>
<gene>
    <name evidence="1" type="ORF">S01H1_20031</name>
</gene>
<protein>
    <submittedName>
        <fullName evidence="1">Uncharacterized protein</fullName>
    </submittedName>
</protein>
<dbReference type="AlphaFoldDB" id="X0VCQ0"/>
<evidence type="ECO:0000313" key="1">
    <source>
        <dbReference type="EMBL" id="GAF98350.1"/>
    </source>
</evidence>
<sequence length="61" mass="6751">MAKKKVKKETISYIPGKQGNGEQLIVTLLIQIAQKLDNMQNHSEATVDTLQDILKGIEDNG</sequence>
<reference evidence="1" key="1">
    <citation type="journal article" date="2014" name="Front. Microbiol.">
        <title>High frequency of phylogenetically diverse reductive dehalogenase-homologous genes in deep subseafloor sedimentary metagenomes.</title>
        <authorList>
            <person name="Kawai M."/>
            <person name="Futagami T."/>
            <person name="Toyoda A."/>
            <person name="Takaki Y."/>
            <person name="Nishi S."/>
            <person name="Hori S."/>
            <person name="Arai W."/>
            <person name="Tsubouchi T."/>
            <person name="Morono Y."/>
            <person name="Uchiyama I."/>
            <person name="Ito T."/>
            <person name="Fujiyama A."/>
            <person name="Inagaki F."/>
            <person name="Takami H."/>
        </authorList>
    </citation>
    <scope>NUCLEOTIDE SEQUENCE</scope>
    <source>
        <strain evidence="1">Expedition CK06-06</strain>
    </source>
</reference>
<comment type="caution">
    <text evidence="1">The sequence shown here is derived from an EMBL/GenBank/DDBJ whole genome shotgun (WGS) entry which is preliminary data.</text>
</comment>
<dbReference type="EMBL" id="BARS01010900">
    <property type="protein sequence ID" value="GAF98350.1"/>
    <property type="molecule type" value="Genomic_DNA"/>
</dbReference>
<organism evidence="1">
    <name type="scientific">marine sediment metagenome</name>
    <dbReference type="NCBI Taxonomy" id="412755"/>
    <lineage>
        <taxon>unclassified sequences</taxon>
        <taxon>metagenomes</taxon>
        <taxon>ecological metagenomes</taxon>
    </lineage>
</organism>
<accession>X0VCQ0</accession>
<name>X0VCQ0_9ZZZZ</name>